<evidence type="ECO:0000256" key="4">
    <source>
        <dbReference type="ARBA" id="ARBA00007837"/>
    </source>
</evidence>
<dbReference type="GO" id="GO:0006094">
    <property type="term" value="P:gluconeogenesis"/>
    <property type="evidence" value="ECO:0007669"/>
    <property type="project" value="UniProtKB-UniPathway"/>
</dbReference>
<evidence type="ECO:0000256" key="6">
    <source>
        <dbReference type="ARBA" id="ARBA00021623"/>
    </source>
</evidence>
<dbReference type="AlphaFoldDB" id="A0A1H5RRG5"/>
<dbReference type="EC" id="2.7.9.2" evidence="5 15"/>
<dbReference type="Gene3D" id="3.30.1490.20">
    <property type="entry name" value="ATP-grasp fold, A domain"/>
    <property type="match status" value="1"/>
</dbReference>
<dbReference type="InterPro" id="IPR013815">
    <property type="entry name" value="ATP_grasp_subdomain_1"/>
</dbReference>
<dbReference type="Gene3D" id="3.30.470.20">
    <property type="entry name" value="ATP-grasp fold, B domain"/>
    <property type="match status" value="1"/>
</dbReference>
<keyword evidence="11 15" id="KW-0067">ATP-binding</keyword>
<dbReference type="InterPro" id="IPR002192">
    <property type="entry name" value="PPDK_AMP/ATP-bd"/>
</dbReference>
<keyword evidence="19" id="KW-0670">Pyruvate</keyword>
<keyword evidence="8 15" id="KW-0479">Metal-binding</keyword>
<keyword evidence="20" id="KW-1185">Reference proteome</keyword>
<evidence type="ECO:0000256" key="13">
    <source>
        <dbReference type="ARBA" id="ARBA00033470"/>
    </source>
</evidence>
<dbReference type="Gene3D" id="3.50.30.10">
    <property type="entry name" value="Phosphohistidine domain"/>
    <property type="match status" value="1"/>
</dbReference>
<evidence type="ECO:0000256" key="15">
    <source>
        <dbReference type="PIRNR" id="PIRNR000854"/>
    </source>
</evidence>
<dbReference type="SUPFAM" id="SSF52009">
    <property type="entry name" value="Phosphohistidine domain"/>
    <property type="match status" value="1"/>
</dbReference>
<dbReference type="InterPro" id="IPR036637">
    <property type="entry name" value="Phosphohistidine_dom_sf"/>
</dbReference>
<dbReference type="InterPro" id="IPR008279">
    <property type="entry name" value="PEP-util_enz_mobile_dom"/>
</dbReference>
<sequence>MTGYDYIYWFNELTIDDVPLVGGKNASLGELTGFLGTGDIGLPDGFALSAEAFREYLRYNQLDETIYSMLDNLDKTNLDALQTTAASIRQHILGGDFTEQMKIEMAMAYAELEKRYGPNCDVAVRSSATAEDLPNASFAGQQDTYLNVTGFDELMFYSKKVFASLFTDRAISYRIDQGFAHRQVALSIGVQKMVRSDLGSAGVMFTLDTESGFRDLVLINAAYGLGENVVQGSVSPDEFFVFKPLLTGELRPIVKRHLGEKAVKMVYDNVDPEHTSTRNVSVSEQLRNQFSLDDDDVLALAKAGVLIEAHYSEKAGHSMPMDIEWAKDGETGQLFILQARPETVHSQHSQSFSATYKLHNNDKVPALVQGRSVGKKIASGKARIIKDKSEMELLQQGEVLVSDITDPDWEPIMKKASAIVTNRGGRVCHAAIIARELGIPAVVGSGDATELLSQGDEVTVSCAEGDDGYVYPGYLPFDVVEHKVNFSHRPATKMMLNLADPHMAFEFAQLPNDGVGLARLEFIINNMIGIHPRALLEFDTLDEDLKQQIQQRIAGYPSPTQFYVNRLAEGIGAIAAAFYPKPVIIRFSDFKSNEYRSLLGGDAYEPHEENPMIGFRGTGRYFDASFSDCFALECQAVRLVREQQGLTNLAVMLPFVRTPEDLVSVQDLMASHGIQRGDNGLKLYTMCEIPSNVILADRFLEHCDGYSIGSNDLTQLTLGVDRDSGLLTQYDERHEAVTRMLSMAIEACLKRDKYVGICGQAPSDFPEITRWLVEQGIGSISLNPDSLIPMTELVMGIEDSDH</sequence>
<dbReference type="InterPro" id="IPR006319">
    <property type="entry name" value="PEP_synth"/>
</dbReference>
<dbReference type="NCBIfam" id="NF005057">
    <property type="entry name" value="PRK06464.1"/>
    <property type="match status" value="1"/>
</dbReference>
<evidence type="ECO:0000259" key="16">
    <source>
        <dbReference type="Pfam" id="PF00391"/>
    </source>
</evidence>
<comment type="function">
    <text evidence="2 15">Catalyzes the phosphorylation of pyruvate to phosphoenolpyruvate.</text>
</comment>
<evidence type="ECO:0000313" key="19">
    <source>
        <dbReference type="EMBL" id="SEF40147.1"/>
    </source>
</evidence>
<feature type="domain" description="PEP-utilising enzyme C-terminal" evidence="18">
    <location>
        <begin position="491"/>
        <end position="794"/>
    </location>
</feature>
<comment type="pathway">
    <text evidence="3 15">Carbohydrate biosynthesis; gluconeogenesis.</text>
</comment>
<dbReference type="Pfam" id="PF01326">
    <property type="entry name" value="PPDK_N"/>
    <property type="match status" value="1"/>
</dbReference>
<dbReference type="RefSeq" id="WP_103878315.1">
    <property type="nucleotide sequence ID" value="NZ_FNVG01000001.1"/>
</dbReference>
<dbReference type="GO" id="GO:0046872">
    <property type="term" value="F:metal ion binding"/>
    <property type="evidence" value="ECO:0007669"/>
    <property type="project" value="UniProtKB-KW"/>
</dbReference>
<gene>
    <name evidence="19" type="ORF">SAMN04488244_10152</name>
</gene>
<evidence type="ECO:0000256" key="8">
    <source>
        <dbReference type="ARBA" id="ARBA00022723"/>
    </source>
</evidence>
<dbReference type="FunFam" id="3.50.30.10:FF:000002">
    <property type="entry name" value="Phosphoenolpyruvate synthase"/>
    <property type="match status" value="1"/>
</dbReference>
<dbReference type="PANTHER" id="PTHR43030">
    <property type="entry name" value="PHOSPHOENOLPYRUVATE SYNTHASE"/>
    <property type="match status" value="1"/>
</dbReference>
<keyword evidence="12 15" id="KW-0460">Magnesium</keyword>
<dbReference type="FunFam" id="3.30.470.20:FF:000017">
    <property type="entry name" value="Phosphoenolpyruvate synthase"/>
    <property type="match status" value="1"/>
</dbReference>
<dbReference type="SUPFAM" id="SSF51621">
    <property type="entry name" value="Phosphoenolpyruvate/pyruvate domain"/>
    <property type="match status" value="1"/>
</dbReference>
<protein>
    <recommendedName>
        <fullName evidence="6 15">Phosphoenolpyruvate synthase</fullName>
        <shortName evidence="15">PEP synthase</shortName>
        <ecNumber evidence="5 15">2.7.9.2</ecNumber>
    </recommendedName>
    <alternativeName>
        <fullName evidence="13 15">Pyruvate, water dikinase</fullName>
    </alternativeName>
</protein>
<name>A0A1H5RRG5_9VIBR</name>
<dbReference type="Pfam" id="PF00391">
    <property type="entry name" value="PEP-utilizers"/>
    <property type="match status" value="1"/>
</dbReference>
<evidence type="ECO:0000256" key="14">
    <source>
        <dbReference type="ARBA" id="ARBA00047700"/>
    </source>
</evidence>
<evidence type="ECO:0000256" key="3">
    <source>
        <dbReference type="ARBA" id="ARBA00004742"/>
    </source>
</evidence>
<evidence type="ECO:0000259" key="18">
    <source>
        <dbReference type="Pfam" id="PF02896"/>
    </source>
</evidence>
<organism evidence="19 20">
    <name type="scientific">Vibrio hangzhouensis</name>
    <dbReference type="NCBI Taxonomy" id="462991"/>
    <lineage>
        <taxon>Bacteria</taxon>
        <taxon>Pseudomonadati</taxon>
        <taxon>Pseudomonadota</taxon>
        <taxon>Gammaproteobacteria</taxon>
        <taxon>Vibrionales</taxon>
        <taxon>Vibrionaceae</taxon>
        <taxon>Vibrio</taxon>
    </lineage>
</organism>
<keyword evidence="7 15" id="KW-0808">Transferase</keyword>
<keyword evidence="9 15" id="KW-0547">Nucleotide-binding</keyword>
<evidence type="ECO:0000313" key="20">
    <source>
        <dbReference type="Proteomes" id="UP000236721"/>
    </source>
</evidence>
<evidence type="ECO:0000256" key="2">
    <source>
        <dbReference type="ARBA" id="ARBA00002988"/>
    </source>
</evidence>
<evidence type="ECO:0000256" key="12">
    <source>
        <dbReference type="ARBA" id="ARBA00022842"/>
    </source>
</evidence>
<feature type="domain" description="PEP-utilising enzyme mobile" evidence="16">
    <location>
        <begin position="395"/>
        <end position="465"/>
    </location>
</feature>
<dbReference type="SUPFAM" id="SSF56059">
    <property type="entry name" value="Glutathione synthetase ATP-binding domain-like"/>
    <property type="match status" value="1"/>
</dbReference>
<dbReference type="OrthoDB" id="9765468at2"/>
<evidence type="ECO:0000256" key="9">
    <source>
        <dbReference type="ARBA" id="ARBA00022741"/>
    </source>
</evidence>
<dbReference type="Gene3D" id="3.20.20.60">
    <property type="entry name" value="Phosphoenolpyruvate-binding domains"/>
    <property type="match status" value="1"/>
</dbReference>
<dbReference type="NCBIfam" id="TIGR01418">
    <property type="entry name" value="PEP_synth"/>
    <property type="match status" value="1"/>
</dbReference>
<comment type="cofactor">
    <cofactor evidence="1 15">
        <name>Mg(2+)</name>
        <dbReference type="ChEBI" id="CHEBI:18420"/>
    </cofactor>
</comment>
<comment type="catalytic activity">
    <reaction evidence="14 15">
        <text>pyruvate + ATP + H2O = phosphoenolpyruvate + AMP + phosphate + 2 H(+)</text>
        <dbReference type="Rhea" id="RHEA:11364"/>
        <dbReference type="ChEBI" id="CHEBI:15361"/>
        <dbReference type="ChEBI" id="CHEBI:15377"/>
        <dbReference type="ChEBI" id="CHEBI:15378"/>
        <dbReference type="ChEBI" id="CHEBI:30616"/>
        <dbReference type="ChEBI" id="CHEBI:43474"/>
        <dbReference type="ChEBI" id="CHEBI:58702"/>
        <dbReference type="ChEBI" id="CHEBI:456215"/>
        <dbReference type="EC" id="2.7.9.2"/>
    </reaction>
</comment>
<evidence type="ECO:0000256" key="5">
    <source>
        <dbReference type="ARBA" id="ARBA00011996"/>
    </source>
</evidence>
<dbReference type="PANTHER" id="PTHR43030:SF1">
    <property type="entry name" value="PHOSPHOENOLPYRUVATE SYNTHASE"/>
    <property type="match status" value="1"/>
</dbReference>
<dbReference type="InterPro" id="IPR015813">
    <property type="entry name" value="Pyrv/PenolPyrv_kinase-like_dom"/>
</dbReference>
<comment type="similarity">
    <text evidence="4 15">Belongs to the PEP-utilizing enzyme family.</text>
</comment>
<dbReference type="UniPathway" id="UPA00138"/>
<feature type="domain" description="Pyruvate phosphate dikinase AMP/ATP-binding" evidence="17">
    <location>
        <begin position="19"/>
        <end position="350"/>
    </location>
</feature>
<evidence type="ECO:0000256" key="1">
    <source>
        <dbReference type="ARBA" id="ARBA00001946"/>
    </source>
</evidence>
<dbReference type="PIRSF" id="PIRSF000854">
    <property type="entry name" value="PEP_synthase"/>
    <property type="match status" value="1"/>
</dbReference>
<proteinExistence type="inferred from homology"/>
<evidence type="ECO:0000256" key="11">
    <source>
        <dbReference type="ARBA" id="ARBA00022840"/>
    </source>
</evidence>
<dbReference type="Proteomes" id="UP000236721">
    <property type="component" value="Unassembled WGS sequence"/>
</dbReference>
<dbReference type="Pfam" id="PF02896">
    <property type="entry name" value="PEP-utilizers_C"/>
    <property type="match status" value="1"/>
</dbReference>
<dbReference type="InterPro" id="IPR000121">
    <property type="entry name" value="PEP_util_C"/>
</dbReference>
<keyword evidence="10 15" id="KW-0418">Kinase</keyword>
<dbReference type="GO" id="GO:0008986">
    <property type="term" value="F:pyruvate, water dikinase activity"/>
    <property type="evidence" value="ECO:0007669"/>
    <property type="project" value="UniProtKB-EC"/>
</dbReference>
<evidence type="ECO:0000256" key="7">
    <source>
        <dbReference type="ARBA" id="ARBA00022679"/>
    </source>
</evidence>
<dbReference type="GO" id="GO:0005524">
    <property type="term" value="F:ATP binding"/>
    <property type="evidence" value="ECO:0007669"/>
    <property type="project" value="UniProtKB-KW"/>
</dbReference>
<dbReference type="FunFam" id="3.30.1490.20:FF:000010">
    <property type="entry name" value="Phosphoenolpyruvate synthase"/>
    <property type="match status" value="1"/>
</dbReference>
<evidence type="ECO:0000256" key="10">
    <source>
        <dbReference type="ARBA" id="ARBA00022777"/>
    </source>
</evidence>
<reference evidence="20" key="1">
    <citation type="submission" date="2016-10" db="EMBL/GenBank/DDBJ databases">
        <authorList>
            <person name="Varghese N."/>
            <person name="Submissions S."/>
        </authorList>
    </citation>
    <scope>NUCLEOTIDE SEQUENCE [LARGE SCALE GENOMIC DNA]</scope>
    <source>
        <strain evidence="20">CGMCC 1.7062</strain>
    </source>
</reference>
<dbReference type="EMBL" id="FNVG01000001">
    <property type="protein sequence ID" value="SEF40147.1"/>
    <property type="molecule type" value="Genomic_DNA"/>
</dbReference>
<accession>A0A1H5RRG5</accession>
<dbReference type="InterPro" id="IPR040442">
    <property type="entry name" value="Pyrv_kinase-like_dom_sf"/>
</dbReference>
<evidence type="ECO:0000259" key="17">
    <source>
        <dbReference type="Pfam" id="PF01326"/>
    </source>
</evidence>